<gene>
    <name evidence="1" type="ORF">FHI69_21695</name>
</gene>
<reference evidence="1 2" key="1">
    <citation type="submission" date="2019-06" db="EMBL/GenBank/DDBJ databases">
        <title>Genome sequence of Janthinobacterium lividum UCD_MED1.</title>
        <authorList>
            <person name="De Leon M.E."/>
            <person name="Jospin G."/>
        </authorList>
    </citation>
    <scope>NUCLEOTIDE SEQUENCE [LARGE SCALE GENOMIC DNA]</scope>
    <source>
        <strain evidence="1 2">UCD_MED1</strain>
    </source>
</reference>
<dbReference type="EMBL" id="VDGE01000010">
    <property type="protein sequence ID" value="TNC74457.1"/>
    <property type="molecule type" value="Genomic_DNA"/>
</dbReference>
<evidence type="ECO:0000313" key="2">
    <source>
        <dbReference type="Proteomes" id="UP000305681"/>
    </source>
</evidence>
<proteinExistence type="predicted"/>
<evidence type="ECO:0000313" key="1">
    <source>
        <dbReference type="EMBL" id="TNC74457.1"/>
    </source>
</evidence>
<comment type="caution">
    <text evidence="1">The sequence shown here is derived from an EMBL/GenBank/DDBJ whole genome shotgun (WGS) entry which is preliminary data.</text>
</comment>
<organism evidence="1 2">
    <name type="scientific">Janthinobacterium lividum</name>
    <dbReference type="NCBI Taxonomy" id="29581"/>
    <lineage>
        <taxon>Bacteria</taxon>
        <taxon>Pseudomonadati</taxon>
        <taxon>Pseudomonadota</taxon>
        <taxon>Betaproteobacteria</taxon>
        <taxon>Burkholderiales</taxon>
        <taxon>Oxalobacteraceae</taxon>
        <taxon>Janthinobacterium</taxon>
    </lineage>
</organism>
<dbReference type="Pfam" id="PF06718">
    <property type="entry name" value="DUF1203"/>
    <property type="match status" value="1"/>
</dbReference>
<dbReference type="PIRSF" id="PIRSF034110">
    <property type="entry name" value="DUF1203"/>
    <property type="match status" value="1"/>
</dbReference>
<protein>
    <submittedName>
        <fullName evidence="1">DUF1203 domain-containing protein</fullName>
    </submittedName>
</protein>
<sequence>MDFRITGLSPEPFLPFFSLSDAELTALGMRRQVVDQHPGFPDRIALVDAELGETVLLLNHVCQPAMTPYRACHAIFVREGATQAYDAVNQVPQSMRLRLLSLRAYAADGMMLDADVVDGTAMEALIARLFANADVSYIHVHNAKRGCYAGRIDRVGGSLA</sequence>
<accession>A0A5C4NPA8</accession>
<dbReference type="AlphaFoldDB" id="A0A5C4NPA8"/>
<dbReference type="RefSeq" id="WP_139092000.1">
    <property type="nucleotide sequence ID" value="NZ_VDGE01000010.1"/>
</dbReference>
<dbReference type="InterPro" id="IPR009593">
    <property type="entry name" value="DUF1203"/>
</dbReference>
<dbReference type="Proteomes" id="UP000305681">
    <property type="component" value="Unassembled WGS sequence"/>
</dbReference>
<name>A0A5C4NPA8_9BURK</name>